<keyword evidence="1" id="KW-0472">Membrane</keyword>
<evidence type="ECO:0000313" key="2">
    <source>
        <dbReference type="EMBL" id="QDH45831.1"/>
    </source>
</evidence>
<evidence type="ECO:0000256" key="1">
    <source>
        <dbReference type="SAM" id="Phobius"/>
    </source>
</evidence>
<evidence type="ECO:0000313" key="3">
    <source>
        <dbReference type="Proteomes" id="UP000318728"/>
    </source>
</evidence>
<keyword evidence="3" id="KW-1185">Reference proteome</keyword>
<sequence length="31" mass="3304">MKLSTRGKTIITVVASSALFWAGVFVVAHNV</sequence>
<protein>
    <submittedName>
        <fullName evidence="2">Uncharacterized protein</fullName>
    </submittedName>
</protein>
<dbReference type="Proteomes" id="UP000318728">
    <property type="component" value="Segment"/>
</dbReference>
<organism evidence="2 3">
    <name type="scientific">Pantoea phage vB_PagM_PSKM</name>
    <dbReference type="NCBI Taxonomy" id="2588094"/>
    <lineage>
        <taxon>Viruses</taxon>
        <taxon>Duplodnaviria</taxon>
        <taxon>Heunggongvirae</taxon>
        <taxon>Uroviricota</taxon>
        <taxon>Caudoviricetes</taxon>
        <taxon>Dibbivirus</taxon>
        <taxon>Dibbivirus PSKM</taxon>
    </lineage>
</organism>
<keyword evidence="1" id="KW-1133">Transmembrane helix</keyword>
<dbReference type="EMBL" id="MK798144">
    <property type="protein sequence ID" value="QDH45831.1"/>
    <property type="molecule type" value="Genomic_DNA"/>
</dbReference>
<name>A0A513ZYT0_9CAUD</name>
<keyword evidence="1" id="KW-0812">Transmembrane</keyword>
<proteinExistence type="predicted"/>
<reference evidence="2 3" key="1">
    <citation type="submission" date="2019-04" db="EMBL/GenBank/DDBJ databases">
        <title>Complete genome sequence of Pantoea sp. infecting bacteriophage vB_PagM_PSKM.</title>
        <authorList>
            <person name="Truncaite L."/>
            <person name="Simoliuniene M."/>
            <person name="Zajanckauskaite A."/>
            <person name="Meskys R."/>
            <person name="Simoliunas E."/>
        </authorList>
    </citation>
    <scope>NUCLEOTIDE SEQUENCE [LARGE SCALE GENOMIC DNA]</scope>
    <source>
        <strain evidence="2">PSKM</strain>
    </source>
</reference>
<accession>A0A513ZYT0</accession>
<gene>
    <name evidence="2" type="ORF">PSKM_gp74</name>
</gene>
<feature type="transmembrane region" description="Helical" evidence="1">
    <location>
        <begin position="9"/>
        <end position="28"/>
    </location>
</feature>